<protein>
    <submittedName>
        <fullName evidence="2">Uncharacterized protein</fullName>
    </submittedName>
</protein>
<dbReference type="AlphaFoldDB" id="A0A3N4Z6P3"/>
<feature type="compositionally biased region" description="Basic and acidic residues" evidence="1">
    <location>
        <begin position="34"/>
        <end position="43"/>
    </location>
</feature>
<organism evidence="2 3">
    <name type="scientific">Myceligenerans xiligouense</name>
    <dbReference type="NCBI Taxonomy" id="253184"/>
    <lineage>
        <taxon>Bacteria</taxon>
        <taxon>Bacillati</taxon>
        <taxon>Actinomycetota</taxon>
        <taxon>Actinomycetes</taxon>
        <taxon>Micrococcales</taxon>
        <taxon>Promicromonosporaceae</taxon>
        <taxon>Myceligenerans</taxon>
    </lineage>
</organism>
<accession>A0A3N4Z6P3</accession>
<dbReference type="EMBL" id="RKQZ01000001">
    <property type="protein sequence ID" value="RPF21488.1"/>
    <property type="molecule type" value="Genomic_DNA"/>
</dbReference>
<sequence>MNAMNVDEFFTGPIKAGVPELRDQAGRKMPGAADSDKQGDLCS</sequence>
<evidence type="ECO:0000313" key="2">
    <source>
        <dbReference type="EMBL" id="RPF21488.1"/>
    </source>
</evidence>
<dbReference type="Proteomes" id="UP000280501">
    <property type="component" value="Unassembled WGS sequence"/>
</dbReference>
<dbReference type="RefSeq" id="WP_281277759.1">
    <property type="nucleotide sequence ID" value="NZ_RKQZ01000001.1"/>
</dbReference>
<reference evidence="2 3" key="1">
    <citation type="submission" date="2018-11" db="EMBL/GenBank/DDBJ databases">
        <title>Sequencing the genomes of 1000 actinobacteria strains.</title>
        <authorList>
            <person name="Klenk H.-P."/>
        </authorList>
    </citation>
    <scope>NUCLEOTIDE SEQUENCE [LARGE SCALE GENOMIC DNA]</scope>
    <source>
        <strain evidence="2 3">DSM 15700</strain>
    </source>
</reference>
<proteinExistence type="predicted"/>
<evidence type="ECO:0000313" key="3">
    <source>
        <dbReference type="Proteomes" id="UP000280501"/>
    </source>
</evidence>
<keyword evidence="3" id="KW-1185">Reference proteome</keyword>
<gene>
    <name evidence="2" type="ORF">EDD34_2118</name>
</gene>
<comment type="caution">
    <text evidence="2">The sequence shown here is derived from an EMBL/GenBank/DDBJ whole genome shotgun (WGS) entry which is preliminary data.</text>
</comment>
<name>A0A3N4Z6P3_9MICO</name>
<feature type="region of interest" description="Disordered" evidence="1">
    <location>
        <begin position="20"/>
        <end position="43"/>
    </location>
</feature>
<evidence type="ECO:0000256" key="1">
    <source>
        <dbReference type="SAM" id="MobiDB-lite"/>
    </source>
</evidence>